<organism evidence="1 2">
    <name type="scientific">Pseudomicrostroma glucosiphilum</name>
    <dbReference type="NCBI Taxonomy" id="1684307"/>
    <lineage>
        <taxon>Eukaryota</taxon>
        <taxon>Fungi</taxon>
        <taxon>Dikarya</taxon>
        <taxon>Basidiomycota</taxon>
        <taxon>Ustilaginomycotina</taxon>
        <taxon>Exobasidiomycetes</taxon>
        <taxon>Microstromatales</taxon>
        <taxon>Microstromatales incertae sedis</taxon>
        <taxon>Pseudomicrostroma</taxon>
    </lineage>
</organism>
<accession>A0A316U652</accession>
<keyword evidence="2" id="KW-1185">Reference proteome</keyword>
<evidence type="ECO:0000313" key="2">
    <source>
        <dbReference type="Proteomes" id="UP000245942"/>
    </source>
</evidence>
<dbReference type="RefSeq" id="XP_025347468.1">
    <property type="nucleotide sequence ID" value="XM_025489718.1"/>
</dbReference>
<dbReference type="EMBL" id="KZ819328">
    <property type="protein sequence ID" value="PWN20308.1"/>
    <property type="molecule type" value="Genomic_DNA"/>
</dbReference>
<sequence length="160" mass="16780">MHAATHRSLFAAPLTSPSLCANGRPPSLDCKDCVCCVLGPLGAADGNKTTVAPLAHCIVCPGSAGPGRRSDGGCVFFDHDAQDAPIRESSIQLLNGLLGSCPLLEEHLERDTACIARAPLLDADDITELQEGLAYIFSRGSLGQIGHKSLRRDTRGTTDT</sequence>
<evidence type="ECO:0000313" key="1">
    <source>
        <dbReference type="EMBL" id="PWN20308.1"/>
    </source>
</evidence>
<dbReference type="Proteomes" id="UP000245942">
    <property type="component" value="Unassembled WGS sequence"/>
</dbReference>
<protein>
    <submittedName>
        <fullName evidence="1">Uncharacterized protein</fullName>
    </submittedName>
</protein>
<proteinExistence type="predicted"/>
<name>A0A316U652_9BASI</name>
<reference evidence="1 2" key="1">
    <citation type="journal article" date="2018" name="Mol. Biol. Evol.">
        <title>Broad Genomic Sampling Reveals a Smut Pathogenic Ancestry of the Fungal Clade Ustilaginomycotina.</title>
        <authorList>
            <person name="Kijpornyongpan T."/>
            <person name="Mondo S.J."/>
            <person name="Barry K."/>
            <person name="Sandor L."/>
            <person name="Lee J."/>
            <person name="Lipzen A."/>
            <person name="Pangilinan J."/>
            <person name="LaButti K."/>
            <person name="Hainaut M."/>
            <person name="Henrissat B."/>
            <person name="Grigoriev I.V."/>
            <person name="Spatafora J.W."/>
            <person name="Aime M.C."/>
        </authorList>
    </citation>
    <scope>NUCLEOTIDE SEQUENCE [LARGE SCALE GENOMIC DNA]</scope>
    <source>
        <strain evidence="1 2">MCA 4718</strain>
    </source>
</reference>
<dbReference type="AlphaFoldDB" id="A0A316U652"/>
<gene>
    <name evidence="1" type="ORF">BCV69DRAFT_205666</name>
</gene>
<dbReference type="GeneID" id="37011452"/>